<evidence type="ECO:0000313" key="2">
    <source>
        <dbReference type="EMBL" id="AGS53727.1"/>
    </source>
</evidence>
<dbReference type="InterPro" id="IPR036388">
    <property type="entry name" value="WH-like_DNA-bd_sf"/>
</dbReference>
<dbReference type="Pfam" id="PF01527">
    <property type="entry name" value="HTH_Tnp_1"/>
    <property type="match status" value="1"/>
</dbReference>
<protein>
    <recommendedName>
        <fullName evidence="3">Transposase</fullName>
    </recommendedName>
</protein>
<sequence>MGKRKRYTSEEKIKILREVLEEGKTVSQAAEQYELHPNCIFKWRKQFLEGGSQVFQIKRADISKKADKRKIESLEEQLKKKDETIAWLTEELMAVKKKNTGL</sequence>
<dbReference type="GO" id="GO:0006313">
    <property type="term" value="P:DNA transposition"/>
    <property type="evidence" value="ECO:0007669"/>
    <property type="project" value="InterPro"/>
</dbReference>
<evidence type="ECO:0000256" key="1">
    <source>
        <dbReference type="SAM" id="Coils"/>
    </source>
</evidence>
<accession>A0A806KGJ9</accession>
<dbReference type="EMBL" id="JQ844246">
    <property type="protein sequence ID" value="AGS53727.1"/>
    <property type="molecule type" value="Genomic_DNA"/>
</dbReference>
<reference evidence="2" key="1">
    <citation type="submission" date="2012-03" db="EMBL/GenBank/DDBJ databases">
        <title>Functional metagenomics reveals considerable lignocellulase gene clusters in the gut microbiome of a wood-feeding higher termite.</title>
        <authorList>
            <person name="Liu N."/>
        </authorList>
    </citation>
    <scope>NUCLEOTIDE SEQUENCE</scope>
</reference>
<evidence type="ECO:0008006" key="3">
    <source>
        <dbReference type="Google" id="ProtNLM"/>
    </source>
</evidence>
<name>A0A806KGJ9_9BACT</name>
<dbReference type="AlphaFoldDB" id="A0A806KGJ9"/>
<feature type="coiled-coil region" evidence="1">
    <location>
        <begin position="57"/>
        <end position="91"/>
    </location>
</feature>
<dbReference type="Gene3D" id="1.10.10.10">
    <property type="entry name" value="Winged helix-like DNA-binding domain superfamily/Winged helix DNA-binding domain"/>
    <property type="match status" value="1"/>
</dbReference>
<organism evidence="2">
    <name type="scientific">uncultured bacterium contig00068</name>
    <dbReference type="NCBI Taxonomy" id="1181549"/>
    <lineage>
        <taxon>Bacteria</taxon>
        <taxon>environmental samples</taxon>
    </lineage>
</organism>
<dbReference type="InterPro" id="IPR010921">
    <property type="entry name" value="Trp_repressor/repl_initiator"/>
</dbReference>
<proteinExistence type="predicted"/>
<dbReference type="InterPro" id="IPR002514">
    <property type="entry name" value="Transposase_8"/>
</dbReference>
<keyword evidence="1" id="KW-0175">Coiled coil</keyword>
<dbReference type="GO" id="GO:0004803">
    <property type="term" value="F:transposase activity"/>
    <property type="evidence" value="ECO:0007669"/>
    <property type="project" value="InterPro"/>
</dbReference>
<dbReference type="SUPFAM" id="SSF48295">
    <property type="entry name" value="TrpR-like"/>
    <property type="match status" value="1"/>
</dbReference>
<dbReference type="GO" id="GO:0043565">
    <property type="term" value="F:sequence-specific DNA binding"/>
    <property type="evidence" value="ECO:0007669"/>
    <property type="project" value="InterPro"/>
</dbReference>